<evidence type="ECO:0000256" key="1">
    <source>
        <dbReference type="ARBA" id="ARBA00023015"/>
    </source>
</evidence>
<accession>A0A271LYB3</accession>
<dbReference type="SUPFAM" id="SSF48008">
    <property type="entry name" value="GntR ligand-binding domain-like"/>
    <property type="match status" value="1"/>
</dbReference>
<dbReference type="GO" id="GO:0003700">
    <property type="term" value="F:DNA-binding transcription factor activity"/>
    <property type="evidence" value="ECO:0007669"/>
    <property type="project" value="InterPro"/>
</dbReference>
<dbReference type="PANTHER" id="PTHR43537:SF39">
    <property type="entry name" value="HTH-TYPE TRANSCRIPTIONAL REGULATOR MCBR"/>
    <property type="match status" value="1"/>
</dbReference>
<keyword evidence="7" id="KW-1185">Reference proteome</keyword>
<dbReference type="InterPro" id="IPR000524">
    <property type="entry name" value="Tscrpt_reg_HTH_GntR"/>
</dbReference>
<feature type="domain" description="HTH gntR-type" evidence="5">
    <location>
        <begin position="38"/>
        <end position="105"/>
    </location>
</feature>
<dbReference type="SMART" id="SM00895">
    <property type="entry name" value="FCD"/>
    <property type="match status" value="1"/>
</dbReference>
<dbReference type="SUPFAM" id="SSF46785">
    <property type="entry name" value="Winged helix' DNA-binding domain"/>
    <property type="match status" value="1"/>
</dbReference>
<evidence type="ECO:0000313" key="7">
    <source>
        <dbReference type="Proteomes" id="UP000216442"/>
    </source>
</evidence>
<reference evidence="6 7" key="1">
    <citation type="submission" date="2017-08" db="EMBL/GenBank/DDBJ databases">
        <title>Mesorhizobium wenxinae sp. nov., a novel rhizobial species isolated from root nodules of chickpea (Cicer arietinum L.).</title>
        <authorList>
            <person name="Zhang J."/>
        </authorList>
    </citation>
    <scope>NUCLEOTIDE SEQUENCE [LARGE SCALE GENOMIC DNA]</scope>
    <source>
        <strain evidence="6 7">SDW018</strain>
    </source>
</reference>
<dbReference type="Pfam" id="PF00392">
    <property type="entry name" value="GntR"/>
    <property type="match status" value="1"/>
</dbReference>
<organism evidence="6 7">
    <name type="scientific">Mesorhizobium temperatum</name>
    <dbReference type="NCBI Taxonomy" id="241416"/>
    <lineage>
        <taxon>Bacteria</taxon>
        <taxon>Pseudomonadati</taxon>
        <taxon>Pseudomonadota</taxon>
        <taxon>Alphaproteobacteria</taxon>
        <taxon>Hyphomicrobiales</taxon>
        <taxon>Phyllobacteriaceae</taxon>
        <taxon>Mesorhizobium</taxon>
    </lineage>
</organism>
<dbReference type="AlphaFoldDB" id="A0A271LYB3"/>
<proteinExistence type="predicted"/>
<dbReference type="InterPro" id="IPR036388">
    <property type="entry name" value="WH-like_DNA-bd_sf"/>
</dbReference>
<feature type="region of interest" description="Disordered" evidence="4">
    <location>
        <begin position="1"/>
        <end position="22"/>
    </location>
</feature>
<keyword evidence="1" id="KW-0805">Transcription regulation</keyword>
<dbReference type="Gene3D" id="1.20.120.530">
    <property type="entry name" value="GntR ligand-binding domain-like"/>
    <property type="match status" value="1"/>
</dbReference>
<comment type="caution">
    <text evidence="6">The sequence shown here is derived from an EMBL/GenBank/DDBJ whole genome shotgun (WGS) entry which is preliminary data.</text>
</comment>
<dbReference type="SMART" id="SM00345">
    <property type="entry name" value="HTH_GNTR"/>
    <property type="match status" value="1"/>
</dbReference>
<dbReference type="OrthoDB" id="9815654at2"/>
<keyword evidence="3" id="KW-0804">Transcription</keyword>
<evidence type="ECO:0000313" key="6">
    <source>
        <dbReference type="EMBL" id="PAQ12516.1"/>
    </source>
</evidence>
<gene>
    <name evidence="6" type="ORF">CIT26_00240</name>
</gene>
<dbReference type="Pfam" id="PF07729">
    <property type="entry name" value="FCD"/>
    <property type="match status" value="1"/>
</dbReference>
<dbReference type="Gene3D" id="1.10.10.10">
    <property type="entry name" value="Winged helix-like DNA-binding domain superfamily/Winged helix DNA-binding domain"/>
    <property type="match status" value="1"/>
</dbReference>
<dbReference type="PROSITE" id="PS50949">
    <property type="entry name" value="HTH_GNTR"/>
    <property type="match status" value="1"/>
</dbReference>
<dbReference type="InterPro" id="IPR008920">
    <property type="entry name" value="TF_FadR/GntR_C"/>
</dbReference>
<dbReference type="GO" id="GO:0003677">
    <property type="term" value="F:DNA binding"/>
    <property type="evidence" value="ECO:0007669"/>
    <property type="project" value="UniProtKB-KW"/>
</dbReference>
<keyword evidence="2" id="KW-0238">DNA-binding</keyword>
<dbReference type="EMBL" id="NPKJ01000003">
    <property type="protein sequence ID" value="PAQ12516.1"/>
    <property type="molecule type" value="Genomic_DNA"/>
</dbReference>
<evidence type="ECO:0000256" key="4">
    <source>
        <dbReference type="SAM" id="MobiDB-lite"/>
    </source>
</evidence>
<evidence type="ECO:0000256" key="3">
    <source>
        <dbReference type="ARBA" id="ARBA00023163"/>
    </source>
</evidence>
<evidence type="ECO:0000259" key="5">
    <source>
        <dbReference type="PROSITE" id="PS50949"/>
    </source>
</evidence>
<feature type="compositionally biased region" description="Acidic residues" evidence="4">
    <location>
        <begin position="1"/>
        <end position="10"/>
    </location>
</feature>
<evidence type="ECO:0000256" key="2">
    <source>
        <dbReference type="ARBA" id="ARBA00023125"/>
    </source>
</evidence>
<dbReference type="PANTHER" id="PTHR43537">
    <property type="entry name" value="TRANSCRIPTIONAL REGULATOR, GNTR FAMILY"/>
    <property type="match status" value="1"/>
</dbReference>
<dbReference type="Proteomes" id="UP000216442">
    <property type="component" value="Unassembled WGS sequence"/>
</dbReference>
<protein>
    <submittedName>
        <fullName evidence="6">GntR family transcriptional regulator</fullName>
    </submittedName>
</protein>
<dbReference type="InterPro" id="IPR036390">
    <property type="entry name" value="WH_DNA-bd_sf"/>
</dbReference>
<sequence>MEDVTEEETGEGAVSTAHDDRPAAETLGVDLAPLKKHARLGDLAYDAMKERIVRGAFEPGRKLTVRAVADALGVSSTPARDALNRLATEGALVYSGPKTVIVPYLTMPALEEITTMRLALEGVAAERGAANAPADLADSLEALQGEINRGLERRRYADVLWANMEFHFAVYKCCGMPYLLSTIETLWLRIGPSFHDLYPEFAIQKYGVHNHEVVMESLREGDNRAVRAAFENDIRDGYRRLRQAIRARAE</sequence>
<name>A0A271LYB3_9HYPH</name>
<dbReference type="InterPro" id="IPR011711">
    <property type="entry name" value="GntR_C"/>
</dbReference>